<feature type="transmembrane region" description="Helical" evidence="7">
    <location>
        <begin position="244"/>
        <end position="265"/>
    </location>
</feature>
<dbReference type="Proteomes" id="UP000824236">
    <property type="component" value="Unassembled WGS sequence"/>
</dbReference>
<dbReference type="GO" id="GO:0010043">
    <property type="term" value="P:response to zinc ion"/>
    <property type="evidence" value="ECO:0007669"/>
    <property type="project" value="TreeGrafter"/>
</dbReference>
<evidence type="ECO:0000313" key="8">
    <source>
        <dbReference type="EMBL" id="MBU3813984.1"/>
    </source>
</evidence>
<feature type="transmembrane region" description="Helical" evidence="7">
    <location>
        <begin position="131"/>
        <end position="148"/>
    </location>
</feature>
<dbReference type="InterPro" id="IPR037294">
    <property type="entry name" value="ABC_BtuC-like"/>
</dbReference>
<evidence type="ECO:0000313" key="9">
    <source>
        <dbReference type="Proteomes" id="UP000824236"/>
    </source>
</evidence>
<feature type="transmembrane region" description="Helical" evidence="7">
    <location>
        <begin position="217"/>
        <end position="237"/>
    </location>
</feature>
<dbReference type="CDD" id="cd06550">
    <property type="entry name" value="TM_ABC_iron-siderophores_like"/>
    <property type="match status" value="1"/>
</dbReference>
<evidence type="ECO:0000256" key="5">
    <source>
        <dbReference type="ARBA" id="ARBA00023136"/>
    </source>
</evidence>
<accession>A0A9E2KH85</accession>
<keyword evidence="6" id="KW-0813">Transport</keyword>
<evidence type="ECO:0000256" key="4">
    <source>
        <dbReference type="ARBA" id="ARBA00022989"/>
    </source>
</evidence>
<dbReference type="Gene3D" id="1.10.3470.10">
    <property type="entry name" value="ABC transporter involved in vitamin B12 uptake, BtuC"/>
    <property type="match status" value="1"/>
</dbReference>
<comment type="subcellular location">
    <subcellularLocation>
        <location evidence="6">Cell membrane</location>
        <topology evidence="6">Multi-pass membrane protein</topology>
    </subcellularLocation>
    <subcellularLocation>
        <location evidence="1">Membrane</location>
        <topology evidence="1">Multi-pass membrane protein</topology>
    </subcellularLocation>
</comment>
<reference evidence="8" key="2">
    <citation type="submission" date="2021-04" db="EMBL/GenBank/DDBJ databases">
        <authorList>
            <person name="Gilroy R."/>
        </authorList>
    </citation>
    <scope>NUCLEOTIDE SEQUENCE</scope>
    <source>
        <strain evidence="8">B3-3758</strain>
    </source>
</reference>
<reference evidence="8" key="1">
    <citation type="journal article" date="2021" name="PeerJ">
        <title>Extensive microbial diversity within the chicken gut microbiome revealed by metagenomics and culture.</title>
        <authorList>
            <person name="Gilroy R."/>
            <person name="Ravi A."/>
            <person name="Getino M."/>
            <person name="Pursley I."/>
            <person name="Horton D.L."/>
            <person name="Alikhan N.F."/>
            <person name="Baker D."/>
            <person name="Gharbi K."/>
            <person name="Hall N."/>
            <person name="Watson M."/>
            <person name="Adriaenssens E.M."/>
            <person name="Foster-Nyarko E."/>
            <person name="Jarju S."/>
            <person name="Secka A."/>
            <person name="Antonio M."/>
            <person name="Oren A."/>
            <person name="Chaudhuri R.R."/>
            <person name="La Ragione R."/>
            <person name="Hildebrand F."/>
            <person name="Pallen M.J."/>
        </authorList>
    </citation>
    <scope>NUCLEOTIDE SEQUENCE</scope>
    <source>
        <strain evidence="8">B3-3758</strain>
    </source>
</reference>
<evidence type="ECO:0000256" key="2">
    <source>
        <dbReference type="ARBA" id="ARBA00008034"/>
    </source>
</evidence>
<dbReference type="Pfam" id="PF00950">
    <property type="entry name" value="ABC-3"/>
    <property type="match status" value="1"/>
</dbReference>
<organism evidence="8 9">
    <name type="scientific">Candidatus Bacteroides intestinipullorum</name>
    <dbReference type="NCBI Taxonomy" id="2838471"/>
    <lineage>
        <taxon>Bacteria</taxon>
        <taxon>Pseudomonadati</taxon>
        <taxon>Bacteroidota</taxon>
        <taxon>Bacteroidia</taxon>
        <taxon>Bacteroidales</taxon>
        <taxon>Bacteroidaceae</taxon>
        <taxon>Bacteroides</taxon>
    </lineage>
</organism>
<feature type="transmembrane region" description="Helical" evidence="7">
    <location>
        <begin position="52"/>
        <end position="78"/>
    </location>
</feature>
<dbReference type="SUPFAM" id="SSF81345">
    <property type="entry name" value="ABC transporter involved in vitamin B12 uptake, BtuC"/>
    <property type="match status" value="1"/>
</dbReference>
<dbReference type="EMBL" id="JAHLFO010000074">
    <property type="protein sequence ID" value="MBU3813984.1"/>
    <property type="molecule type" value="Genomic_DNA"/>
</dbReference>
<keyword evidence="4 7" id="KW-1133">Transmembrane helix</keyword>
<feature type="transmembrane region" description="Helical" evidence="7">
    <location>
        <begin position="12"/>
        <end position="32"/>
    </location>
</feature>
<dbReference type="AlphaFoldDB" id="A0A9E2KH85"/>
<evidence type="ECO:0000256" key="7">
    <source>
        <dbReference type="SAM" id="Phobius"/>
    </source>
</evidence>
<evidence type="ECO:0000256" key="3">
    <source>
        <dbReference type="ARBA" id="ARBA00022692"/>
    </source>
</evidence>
<dbReference type="PANTHER" id="PTHR30477">
    <property type="entry name" value="ABC-TRANSPORTER METAL-BINDING PROTEIN"/>
    <property type="match status" value="1"/>
</dbReference>
<name>A0A9E2KH85_9BACE</name>
<comment type="similarity">
    <text evidence="2 6">Belongs to the ABC-3 integral membrane protein family.</text>
</comment>
<keyword evidence="3 6" id="KW-0812">Transmembrane</keyword>
<dbReference type="InterPro" id="IPR001626">
    <property type="entry name" value="ABC_TroCD"/>
</dbReference>
<dbReference type="PANTHER" id="PTHR30477:SF18">
    <property type="entry name" value="METAL TRANSPORT SYSTEM MEMBRANE PROTEIN CT_417-RELATED"/>
    <property type="match status" value="1"/>
</dbReference>
<evidence type="ECO:0000256" key="1">
    <source>
        <dbReference type="ARBA" id="ARBA00004141"/>
    </source>
</evidence>
<dbReference type="GO" id="GO:0043190">
    <property type="term" value="C:ATP-binding cassette (ABC) transporter complex"/>
    <property type="evidence" value="ECO:0007669"/>
    <property type="project" value="InterPro"/>
</dbReference>
<dbReference type="FunFam" id="1.10.3470.10:FF:000012">
    <property type="entry name" value="Zinc ABC transporter, permease"/>
    <property type="match status" value="1"/>
</dbReference>
<comment type="caution">
    <text evidence="8">The sequence shown here is derived from an EMBL/GenBank/DDBJ whole genome shotgun (WGS) entry which is preliminary data.</text>
</comment>
<proteinExistence type="inferred from homology"/>
<feature type="transmembrane region" description="Helical" evidence="7">
    <location>
        <begin position="90"/>
        <end position="111"/>
    </location>
</feature>
<keyword evidence="5 7" id="KW-0472">Membrane</keyword>
<gene>
    <name evidence="8" type="ORF">H9791_05675</name>
</gene>
<feature type="transmembrane region" description="Helical" evidence="7">
    <location>
        <begin position="174"/>
        <end position="197"/>
    </location>
</feature>
<protein>
    <submittedName>
        <fullName evidence="8">Metal ABC transporter permease</fullName>
    </submittedName>
</protein>
<evidence type="ECO:0000256" key="6">
    <source>
        <dbReference type="RuleBase" id="RU003943"/>
    </source>
</evidence>
<sequence length="279" mass="30620">MDVLQYTFFQHALIGSLLASIACGVVGTYIVTRRLVFISGGLTHASFGGIGIGLYAGISPLLSASIFAVLSAFGVEWLSKRKDMREDSAIAVFWALGMAVGVIFTFLSPGFAPDLSAYLFGNILTITQADLILLGCVAGTLTAFFILFRRPIVYVAFDREFACSQGIPVQRFEYLLMMFIALTIVACLRIVGIVLVISLLTIPQMTANLFSHRFQRIVWLSIGIGYLSCLCGLYLSFRGNIPSGASIIFCSILIYALCKIGKSLWTHRRPKVLKRERES</sequence>
<dbReference type="GO" id="GO:0055085">
    <property type="term" value="P:transmembrane transport"/>
    <property type="evidence" value="ECO:0007669"/>
    <property type="project" value="InterPro"/>
</dbReference>